<organism evidence="2 3">
    <name type="scientific">Candidatus Uhrbacteria bacterium RIFCSPLOWO2_01_FULL_55_36</name>
    <dbReference type="NCBI Taxonomy" id="1802404"/>
    <lineage>
        <taxon>Bacteria</taxon>
        <taxon>Candidatus Uhriibacteriota</taxon>
    </lineage>
</organism>
<evidence type="ECO:0008006" key="4">
    <source>
        <dbReference type="Google" id="ProtNLM"/>
    </source>
</evidence>
<reference evidence="2 3" key="1">
    <citation type="journal article" date="2016" name="Nat. Commun.">
        <title>Thousands of microbial genomes shed light on interconnected biogeochemical processes in an aquifer system.</title>
        <authorList>
            <person name="Anantharaman K."/>
            <person name="Brown C.T."/>
            <person name="Hug L.A."/>
            <person name="Sharon I."/>
            <person name="Castelle C.J."/>
            <person name="Probst A.J."/>
            <person name="Thomas B.C."/>
            <person name="Singh A."/>
            <person name="Wilkins M.J."/>
            <person name="Karaoz U."/>
            <person name="Brodie E.L."/>
            <person name="Williams K.H."/>
            <person name="Hubbard S.S."/>
            <person name="Banfield J.F."/>
        </authorList>
    </citation>
    <scope>NUCLEOTIDE SEQUENCE [LARGE SCALE GENOMIC DNA]</scope>
</reference>
<accession>A0A1F7V185</accession>
<comment type="caution">
    <text evidence="2">The sequence shown here is derived from an EMBL/GenBank/DDBJ whole genome shotgun (WGS) entry which is preliminary data.</text>
</comment>
<evidence type="ECO:0000313" key="3">
    <source>
        <dbReference type="Proteomes" id="UP000177704"/>
    </source>
</evidence>
<feature type="transmembrane region" description="Helical" evidence="1">
    <location>
        <begin position="34"/>
        <end position="51"/>
    </location>
</feature>
<keyword evidence="1" id="KW-0472">Membrane</keyword>
<name>A0A1F7V185_9BACT</name>
<keyword evidence="1" id="KW-0812">Transmembrane</keyword>
<gene>
    <name evidence="2" type="ORF">A3B36_01765</name>
</gene>
<evidence type="ECO:0000313" key="2">
    <source>
        <dbReference type="EMBL" id="OGL84233.1"/>
    </source>
</evidence>
<protein>
    <recommendedName>
        <fullName evidence="4">MtN3 and saliva related transmembrane protein</fullName>
    </recommendedName>
</protein>
<evidence type="ECO:0000256" key="1">
    <source>
        <dbReference type="SAM" id="Phobius"/>
    </source>
</evidence>
<dbReference type="EMBL" id="MGEM01000030">
    <property type="protein sequence ID" value="OGL84233.1"/>
    <property type="molecule type" value="Genomic_DNA"/>
</dbReference>
<feature type="transmembrane region" description="Helical" evidence="1">
    <location>
        <begin position="90"/>
        <end position="110"/>
    </location>
</feature>
<feature type="transmembrane region" description="Helical" evidence="1">
    <location>
        <begin position="63"/>
        <end position="83"/>
    </location>
</feature>
<dbReference type="AlphaFoldDB" id="A0A1F7V185"/>
<keyword evidence="1" id="KW-1133">Transmembrane helix</keyword>
<proteinExistence type="predicted"/>
<dbReference type="Proteomes" id="UP000177704">
    <property type="component" value="Unassembled WGS sequence"/>
</dbReference>
<dbReference type="Gene3D" id="1.20.1280.290">
    <property type="match status" value="1"/>
</dbReference>
<sequence>MHEGMHHYHTRKRIHHHFEQWPHPNALKRFIDRMVYVVGFFAIAMTVPQFYEVWINKNAAGVSALSWGAYSFTSLFWFFYGILHKERPLMINYGIWVLLNGLIAAGALIYG</sequence>